<dbReference type="EMBL" id="JABSTQ010011488">
    <property type="protein sequence ID" value="KAG0410787.1"/>
    <property type="molecule type" value="Genomic_DNA"/>
</dbReference>
<reference evidence="1 2" key="1">
    <citation type="journal article" date="2020" name="Cell">
        <title>Large-Scale Comparative Analyses of Tick Genomes Elucidate Their Genetic Diversity and Vector Capacities.</title>
        <authorList>
            <consortium name="Tick Genome and Microbiome Consortium (TIGMIC)"/>
            <person name="Jia N."/>
            <person name="Wang J."/>
            <person name="Shi W."/>
            <person name="Du L."/>
            <person name="Sun Y."/>
            <person name="Zhan W."/>
            <person name="Jiang J.F."/>
            <person name="Wang Q."/>
            <person name="Zhang B."/>
            <person name="Ji P."/>
            <person name="Bell-Sakyi L."/>
            <person name="Cui X.M."/>
            <person name="Yuan T.T."/>
            <person name="Jiang B.G."/>
            <person name="Yang W.F."/>
            <person name="Lam T.T."/>
            <person name="Chang Q.C."/>
            <person name="Ding S.J."/>
            <person name="Wang X.J."/>
            <person name="Zhu J.G."/>
            <person name="Ruan X.D."/>
            <person name="Zhao L."/>
            <person name="Wei J.T."/>
            <person name="Ye R.Z."/>
            <person name="Que T.C."/>
            <person name="Du C.H."/>
            <person name="Zhou Y.H."/>
            <person name="Cheng J.X."/>
            <person name="Dai P.F."/>
            <person name="Guo W.B."/>
            <person name="Han X.H."/>
            <person name="Huang E.J."/>
            <person name="Li L.F."/>
            <person name="Wei W."/>
            <person name="Gao Y.C."/>
            <person name="Liu J.Z."/>
            <person name="Shao H.Z."/>
            <person name="Wang X."/>
            <person name="Wang C.C."/>
            <person name="Yang T.C."/>
            <person name="Huo Q.B."/>
            <person name="Li W."/>
            <person name="Chen H.Y."/>
            <person name="Chen S.E."/>
            <person name="Zhou L.G."/>
            <person name="Ni X.B."/>
            <person name="Tian J.H."/>
            <person name="Sheng Y."/>
            <person name="Liu T."/>
            <person name="Pan Y.S."/>
            <person name="Xia L.Y."/>
            <person name="Li J."/>
            <person name="Zhao F."/>
            <person name="Cao W.C."/>
        </authorList>
    </citation>
    <scope>NUCLEOTIDE SEQUENCE [LARGE SCALE GENOMIC DNA]</scope>
    <source>
        <strain evidence="1">Iper-2018</strain>
    </source>
</reference>
<protein>
    <submittedName>
        <fullName evidence="1">Uncharacterized protein</fullName>
    </submittedName>
</protein>
<evidence type="ECO:0000313" key="1">
    <source>
        <dbReference type="EMBL" id="KAG0410787.1"/>
    </source>
</evidence>
<name>A0AC60NUL8_IXOPE</name>
<dbReference type="Proteomes" id="UP000805193">
    <property type="component" value="Unassembled WGS sequence"/>
</dbReference>
<keyword evidence="2" id="KW-1185">Reference proteome</keyword>
<comment type="caution">
    <text evidence="1">The sequence shown here is derived from an EMBL/GenBank/DDBJ whole genome shotgun (WGS) entry which is preliminary data.</text>
</comment>
<organism evidence="1 2">
    <name type="scientific">Ixodes persulcatus</name>
    <name type="common">Taiga tick</name>
    <dbReference type="NCBI Taxonomy" id="34615"/>
    <lineage>
        <taxon>Eukaryota</taxon>
        <taxon>Metazoa</taxon>
        <taxon>Ecdysozoa</taxon>
        <taxon>Arthropoda</taxon>
        <taxon>Chelicerata</taxon>
        <taxon>Arachnida</taxon>
        <taxon>Acari</taxon>
        <taxon>Parasitiformes</taxon>
        <taxon>Ixodida</taxon>
        <taxon>Ixodoidea</taxon>
        <taxon>Ixodidae</taxon>
        <taxon>Ixodinae</taxon>
        <taxon>Ixodes</taxon>
    </lineage>
</organism>
<accession>A0AC60NUL8</accession>
<gene>
    <name evidence="1" type="ORF">HPB47_012085</name>
</gene>
<proteinExistence type="predicted"/>
<evidence type="ECO:0000313" key="2">
    <source>
        <dbReference type="Proteomes" id="UP000805193"/>
    </source>
</evidence>
<sequence length="298" mass="31392">MKSAGHLSQDRLLVNLAPSRFPKALFCEATETACLARGHGISFISFRSGSLREPFSASLPSPKPTPSVAGGTLKALSGPIEPARNDRCLPEPLRNARPSVELGSRKRKAVRMPNLRWAMDAENSKGAAAGRGTSTAFRPSSNGGVDARMRKSGGGSKATSTAVPGAPGGGVGLLPGVGVEDSSAAEAGATSASLCAGCGLPIVDRYILRVMEHSWHESCLQCSVCHAPLEQSCYSRDKKLFCKADYDNPARARKQSMPPGPDPARARRQCVIPGPARARPVDRARPRLSCWPGPIPGF</sequence>